<dbReference type="Gene3D" id="1.10.10.60">
    <property type="entry name" value="Homeodomain-like"/>
    <property type="match status" value="1"/>
</dbReference>
<evidence type="ECO:0000259" key="4">
    <source>
        <dbReference type="PROSITE" id="PS01124"/>
    </source>
</evidence>
<dbReference type="InterPro" id="IPR032687">
    <property type="entry name" value="AraC-type_N"/>
</dbReference>
<dbReference type="InterPro" id="IPR020449">
    <property type="entry name" value="Tscrpt_reg_AraC-type_HTH"/>
</dbReference>
<dbReference type="SUPFAM" id="SSF46689">
    <property type="entry name" value="Homeodomain-like"/>
    <property type="match status" value="1"/>
</dbReference>
<keyword evidence="1" id="KW-0805">Transcription regulation</keyword>
<dbReference type="OrthoDB" id="5582699at2"/>
<evidence type="ECO:0000256" key="3">
    <source>
        <dbReference type="ARBA" id="ARBA00023163"/>
    </source>
</evidence>
<dbReference type="STRING" id="915471.SAMN05216201_102250"/>
<dbReference type="EMBL" id="FNZE01000002">
    <property type="protein sequence ID" value="SEI79685.1"/>
    <property type="molecule type" value="Genomic_DNA"/>
</dbReference>
<evidence type="ECO:0000256" key="1">
    <source>
        <dbReference type="ARBA" id="ARBA00023015"/>
    </source>
</evidence>
<accession>A0A1H6TTZ5</accession>
<keyword evidence="6" id="KW-1185">Reference proteome</keyword>
<dbReference type="Proteomes" id="UP000242930">
    <property type="component" value="Unassembled WGS sequence"/>
</dbReference>
<dbReference type="PROSITE" id="PS00041">
    <property type="entry name" value="HTH_ARAC_FAMILY_1"/>
    <property type="match status" value="1"/>
</dbReference>
<name>A0A1H6TTZ5_9PSED</name>
<dbReference type="GO" id="GO:0009893">
    <property type="term" value="P:positive regulation of metabolic process"/>
    <property type="evidence" value="ECO:0007669"/>
    <property type="project" value="UniProtKB-ARBA"/>
</dbReference>
<dbReference type="SMART" id="SM00342">
    <property type="entry name" value="HTH_ARAC"/>
    <property type="match status" value="1"/>
</dbReference>
<dbReference type="InterPro" id="IPR018062">
    <property type="entry name" value="HTH_AraC-typ_CS"/>
</dbReference>
<dbReference type="PANTHER" id="PTHR47894">
    <property type="entry name" value="HTH-TYPE TRANSCRIPTIONAL REGULATOR GADX"/>
    <property type="match status" value="1"/>
</dbReference>
<evidence type="ECO:0000313" key="6">
    <source>
        <dbReference type="Proteomes" id="UP000242930"/>
    </source>
</evidence>
<dbReference type="PROSITE" id="PS01124">
    <property type="entry name" value="HTH_ARAC_FAMILY_2"/>
    <property type="match status" value="1"/>
</dbReference>
<organism evidence="5 6">
    <name type="scientific">Pseudomonas linyingensis</name>
    <dbReference type="NCBI Taxonomy" id="915471"/>
    <lineage>
        <taxon>Bacteria</taxon>
        <taxon>Pseudomonadati</taxon>
        <taxon>Pseudomonadota</taxon>
        <taxon>Gammaproteobacteria</taxon>
        <taxon>Pseudomonadales</taxon>
        <taxon>Pseudomonadaceae</taxon>
        <taxon>Pseudomonas</taxon>
    </lineage>
</organism>
<dbReference type="InterPro" id="IPR009057">
    <property type="entry name" value="Homeodomain-like_sf"/>
</dbReference>
<dbReference type="GO" id="GO:0003700">
    <property type="term" value="F:DNA-binding transcription factor activity"/>
    <property type="evidence" value="ECO:0007669"/>
    <property type="project" value="InterPro"/>
</dbReference>
<evidence type="ECO:0000256" key="2">
    <source>
        <dbReference type="ARBA" id="ARBA00023125"/>
    </source>
</evidence>
<dbReference type="RefSeq" id="WP_090306962.1">
    <property type="nucleotide sequence ID" value="NZ_FNZE01000002.1"/>
</dbReference>
<dbReference type="PRINTS" id="PR00032">
    <property type="entry name" value="HTHARAC"/>
</dbReference>
<dbReference type="GO" id="GO:0005829">
    <property type="term" value="C:cytosol"/>
    <property type="evidence" value="ECO:0007669"/>
    <property type="project" value="TreeGrafter"/>
</dbReference>
<keyword evidence="2 5" id="KW-0238">DNA-binding</keyword>
<dbReference type="InterPro" id="IPR018060">
    <property type="entry name" value="HTH_AraC"/>
</dbReference>
<dbReference type="GO" id="GO:0000976">
    <property type="term" value="F:transcription cis-regulatory region binding"/>
    <property type="evidence" value="ECO:0007669"/>
    <property type="project" value="TreeGrafter"/>
</dbReference>
<gene>
    <name evidence="5" type="ORF">SAMN05216201_102250</name>
</gene>
<feature type="domain" description="HTH araC/xylS-type" evidence="4">
    <location>
        <begin position="237"/>
        <end position="335"/>
    </location>
</feature>
<reference evidence="6" key="1">
    <citation type="submission" date="2016-10" db="EMBL/GenBank/DDBJ databases">
        <authorList>
            <person name="Varghese N."/>
            <person name="Submissions S."/>
        </authorList>
    </citation>
    <scope>NUCLEOTIDE SEQUENCE [LARGE SCALE GENOMIC DNA]</scope>
    <source>
        <strain evidence="6">LMG 25967</strain>
    </source>
</reference>
<evidence type="ECO:0000313" key="5">
    <source>
        <dbReference type="EMBL" id="SEI79685.1"/>
    </source>
</evidence>
<dbReference type="Pfam" id="PF12833">
    <property type="entry name" value="HTH_18"/>
    <property type="match status" value="1"/>
</dbReference>
<dbReference type="AlphaFoldDB" id="A0A1H6TTZ5"/>
<protein>
    <submittedName>
        <fullName evidence="5">AraC-type DNA-binding protein</fullName>
    </submittedName>
</protein>
<dbReference type="Pfam" id="PF12625">
    <property type="entry name" value="Arabinose_bd"/>
    <property type="match status" value="1"/>
</dbReference>
<dbReference type="PANTHER" id="PTHR47894:SF1">
    <property type="entry name" value="HTH-TYPE TRANSCRIPTIONAL REGULATOR VQSM"/>
    <property type="match status" value="1"/>
</dbReference>
<proteinExistence type="predicted"/>
<sequence>MTQTSSVVAGWLAAVTRTLEALGYDADQLLLEAGADLADKFVQEARFSSALTRRFWPLAVARTGHADIGLHAARFVCPTTFHALGFSLWASASLFEALERMVRFAALLNDGADLTLEAEGDNYRFCMRVQVIDQQAQIAPEGVDYFLGAVSKLLRDMRGPAFAPLQVNLRRAAPADPQPWREHFAAPVHFAAADDSLLLNAAELRRPLPTGNPELARQNDRLVAEYLARHQLLNPALQVRARLLELLPGGVPTLETVAAALGSNPRTLQYRLTRQGTSFSEILDEVRASLARQYVQQSQQSFSALAYALGFSEPSHFNRAFKRWTGETPSRFRARLCPAADKGAGSPLQATKASPAS</sequence>
<keyword evidence="3" id="KW-0804">Transcription</keyword>